<dbReference type="GO" id="GO:0003824">
    <property type="term" value="F:catalytic activity"/>
    <property type="evidence" value="ECO:0007669"/>
    <property type="project" value="UniProtKB-ARBA"/>
</dbReference>
<evidence type="ECO:0000256" key="2">
    <source>
        <dbReference type="SAM" id="Phobius"/>
    </source>
</evidence>
<name>A0A7Y5EHG8_9GAMM</name>
<dbReference type="Proteomes" id="UP000523161">
    <property type="component" value="Unassembled WGS sequence"/>
</dbReference>
<dbReference type="RefSeq" id="WP_173499967.1">
    <property type="nucleotide sequence ID" value="NZ_JABSOD010000003.1"/>
</dbReference>
<keyword evidence="2" id="KW-1133">Transmembrane helix</keyword>
<dbReference type="SMART" id="SM00267">
    <property type="entry name" value="GGDEF"/>
    <property type="match status" value="1"/>
</dbReference>
<dbReference type="InterPro" id="IPR043128">
    <property type="entry name" value="Rev_trsase/Diguanyl_cyclase"/>
</dbReference>
<dbReference type="Gene3D" id="3.20.20.450">
    <property type="entry name" value="EAL domain"/>
    <property type="match status" value="1"/>
</dbReference>
<keyword evidence="6" id="KW-1185">Reference proteome</keyword>
<evidence type="ECO:0000313" key="5">
    <source>
        <dbReference type="EMBL" id="NRQ41717.1"/>
    </source>
</evidence>
<evidence type="ECO:0000313" key="6">
    <source>
        <dbReference type="Proteomes" id="UP000523161"/>
    </source>
</evidence>
<dbReference type="InterPro" id="IPR001633">
    <property type="entry name" value="EAL_dom"/>
</dbReference>
<dbReference type="CDD" id="cd01948">
    <property type="entry name" value="EAL"/>
    <property type="match status" value="1"/>
</dbReference>
<feature type="domain" description="EAL" evidence="3">
    <location>
        <begin position="545"/>
        <end position="799"/>
    </location>
</feature>
<evidence type="ECO:0000256" key="1">
    <source>
        <dbReference type="ARBA" id="ARBA00001946"/>
    </source>
</evidence>
<dbReference type="EMBL" id="JABSOD010000003">
    <property type="protein sequence ID" value="NRQ41717.1"/>
    <property type="molecule type" value="Genomic_DNA"/>
</dbReference>
<protein>
    <submittedName>
        <fullName evidence="5">EAL domain-containing protein</fullName>
    </submittedName>
</protein>
<dbReference type="Pfam" id="PF00990">
    <property type="entry name" value="GGDEF"/>
    <property type="match status" value="1"/>
</dbReference>
<dbReference type="InterPro" id="IPR035919">
    <property type="entry name" value="EAL_sf"/>
</dbReference>
<reference evidence="5 6" key="1">
    <citation type="submission" date="2020-06" db="EMBL/GenBank/DDBJ databases">
        <title>Rheinheimera sp. nov., a marine bacterium isolated from coastal.</title>
        <authorList>
            <person name="Yu Q."/>
            <person name="Qi Y."/>
            <person name="Pu J."/>
        </authorList>
    </citation>
    <scope>NUCLEOTIDE SEQUENCE [LARGE SCALE GENOMIC DNA]</scope>
    <source>
        <strain evidence="5 6">YQF-2</strain>
    </source>
</reference>
<accession>A0A7Y5EHG8</accession>
<proteinExistence type="predicted"/>
<dbReference type="PROSITE" id="PS50883">
    <property type="entry name" value="EAL"/>
    <property type="match status" value="1"/>
</dbReference>
<dbReference type="SUPFAM" id="SSF55073">
    <property type="entry name" value="Nucleotide cyclase"/>
    <property type="match status" value="1"/>
</dbReference>
<dbReference type="Pfam" id="PF00563">
    <property type="entry name" value="EAL"/>
    <property type="match status" value="1"/>
</dbReference>
<dbReference type="FunFam" id="3.30.70.270:FF:000001">
    <property type="entry name" value="Diguanylate cyclase domain protein"/>
    <property type="match status" value="1"/>
</dbReference>
<dbReference type="AlphaFoldDB" id="A0A7Y5EHG8"/>
<feature type="domain" description="GGDEF" evidence="4">
    <location>
        <begin position="403"/>
        <end position="536"/>
    </location>
</feature>
<organism evidence="5 6">
    <name type="scientific">Rheinheimera lutimaris</name>
    <dbReference type="NCBI Taxonomy" id="2740584"/>
    <lineage>
        <taxon>Bacteria</taxon>
        <taxon>Pseudomonadati</taxon>
        <taxon>Pseudomonadota</taxon>
        <taxon>Gammaproteobacteria</taxon>
        <taxon>Chromatiales</taxon>
        <taxon>Chromatiaceae</taxon>
        <taxon>Rheinheimera</taxon>
    </lineage>
</organism>
<feature type="transmembrane region" description="Helical" evidence="2">
    <location>
        <begin position="12"/>
        <end position="32"/>
    </location>
</feature>
<comment type="caution">
    <text evidence="5">The sequence shown here is derived from an EMBL/GenBank/DDBJ whole genome shotgun (WGS) entry which is preliminary data.</text>
</comment>
<feature type="transmembrane region" description="Helical" evidence="2">
    <location>
        <begin position="282"/>
        <end position="300"/>
    </location>
</feature>
<comment type="cofactor">
    <cofactor evidence="1">
        <name>Mg(2+)</name>
        <dbReference type="ChEBI" id="CHEBI:18420"/>
    </cofactor>
</comment>
<dbReference type="SUPFAM" id="SSF141868">
    <property type="entry name" value="EAL domain-like"/>
    <property type="match status" value="1"/>
</dbReference>
<evidence type="ECO:0000259" key="3">
    <source>
        <dbReference type="PROSITE" id="PS50883"/>
    </source>
</evidence>
<sequence length="810" mass="90674">MPRYLSLSWKILLLMLSMLLILLLWFTGLSLLHMNEQFSRQQAQRKAQGQQYFQFYSQSSAQQLLTWLQTQAELQQLHLADNFDQFAAGLAFQLEPLQQNFAVRQLSLFGPQQQLLYRSSAAVPSVSNELVARTLAEQSPQALVSCDVHCDKILTLPLLNRHGEVAVLLVSTDLTEVLYNLHQALGVEVAILHDSTDNSGSQRFTLLQASDHQLLQQLYQVLPAQFDMAQARRDGLVLTLQQHSYYLHFIALDPTGTDAHLLLMLEDVSAAVTENKHYRQRIIAVAVGCFVALLLLIMLVTRRISRRILQLANALPLLAKRRYADFRQQSTLPAGLLQDELTTFTTSVMTLSHELENLDRQLAENTASLQNMAMFDQLTGLANRNMLQYQLSLALAALQQQPGYVGLLFLDVDNFKNINNSRSHAVGDKLLIETAKRLQSLVRPADIVCRFGGDEFAIVLPHITAPEHAEQLAAKALAVFDEQFALEQGAVSLSVSIGVACSADAGFAAEELIRRADLAMYQAKSNGRNCSFVFAEQMSSDLANRMQLEAELRQAIEQQQFSLSLQPQVDLISGRLCGFEALLRWQHPQRGMVPPDEFISVLEQAQLMTGVGYWVFERSCQHCVTLIQQGLSQVVIAVNLSADQFLDRNLPENFAAILQKYALNAAHFELELTESTLVSNINETLDVMHRLKALGFAFAIDDFGTGYSSLNYLKRMPVSTIKIDRSFVMGMLDNPADEQIVASTIAMVHKLGLKVVAEGVESLAHLQLLQRYNCDFAQGYYLSRPLPETQLVDFVTNQVLQQKWPASLLP</sequence>
<dbReference type="InterPro" id="IPR052155">
    <property type="entry name" value="Biofilm_reg_signaling"/>
</dbReference>
<dbReference type="PANTHER" id="PTHR44757">
    <property type="entry name" value="DIGUANYLATE CYCLASE DGCP"/>
    <property type="match status" value="1"/>
</dbReference>
<dbReference type="SMART" id="SM00052">
    <property type="entry name" value="EAL"/>
    <property type="match status" value="1"/>
</dbReference>
<dbReference type="NCBIfam" id="TIGR00254">
    <property type="entry name" value="GGDEF"/>
    <property type="match status" value="1"/>
</dbReference>
<dbReference type="PROSITE" id="PS50887">
    <property type="entry name" value="GGDEF"/>
    <property type="match status" value="1"/>
</dbReference>
<evidence type="ECO:0000259" key="4">
    <source>
        <dbReference type="PROSITE" id="PS50887"/>
    </source>
</evidence>
<gene>
    <name evidence="5" type="ORF">HRH59_03920</name>
</gene>
<dbReference type="CDD" id="cd01949">
    <property type="entry name" value="GGDEF"/>
    <property type="match status" value="1"/>
</dbReference>
<dbReference type="InterPro" id="IPR029787">
    <property type="entry name" value="Nucleotide_cyclase"/>
</dbReference>
<keyword evidence="2" id="KW-0812">Transmembrane</keyword>
<keyword evidence="2" id="KW-0472">Membrane</keyword>
<dbReference type="InterPro" id="IPR000160">
    <property type="entry name" value="GGDEF_dom"/>
</dbReference>
<dbReference type="PANTHER" id="PTHR44757:SF2">
    <property type="entry name" value="BIOFILM ARCHITECTURE MAINTENANCE PROTEIN MBAA"/>
    <property type="match status" value="1"/>
</dbReference>
<dbReference type="Gene3D" id="3.30.70.270">
    <property type="match status" value="1"/>
</dbReference>
<dbReference type="Gene3D" id="6.10.340.10">
    <property type="match status" value="1"/>
</dbReference>